<dbReference type="Proteomes" id="UP000000844">
    <property type="component" value="Chromosome"/>
</dbReference>
<sequence>MLRRKLPAGLVTGFAAASLVLASAGVASADEGDGAVCETQEVVVKGRSVPVMLEPSVDAPRLYTASKGEFHKCSAVKVGGEHNECGASKSNVWVILTDYKRFDTYIPSHCVADVFR</sequence>
<evidence type="ECO:0000313" key="3">
    <source>
        <dbReference type="Proteomes" id="UP000000844"/>
    </source>
</evidence>
<gene>
    <name evidence="2" type="ordered locus">Snas_2042</name>
</gene>
<reference evidence="2 3" key="1">
    <citation type="journal article" date="2009" name="Stand. Genomic Sci.">
        <title>Complete genome sequence of Stackebrandtia nassauensis type strain (LLR-40K-21).</title>
        <authorList>
            <person name="Munk C."/>
            <person name="Lapidus A."/>
            <person name="Copeland A."/>
            <person name="Jando M."/>
            <person name="Mayilraj S."/>
            <person name="Glavina Del Rio T."/>
            <person name="Nolan M."/>
            <person name="Chen F."/>
            <person name="Lucas S."/>
            <person name="Tice H."/>
            <person name="Cheng J.F."/>
            <person name="Han C."/>
            <person name="Detter J.C."/>
            <person name="Bruce D."/>
            <person name="Goodwin L."/>
            <person name="Chain P."/>
            <person name="Pitluck S."/>
            <person name="Goker M."/>
            <person name="Ovchinikova G."/>
            <person name="Pati A."/>
            <person name="Ivanova N."/>
            <person name="Mavromatis K."/>
            <person name="Chen A."/>
            <person name="Palaniappan K."/>
            <person name="Land M."/>
            <person name="Hauser L."/>
            <person name="Chang Y.J."/>
            <person name="Jeffries C.D."/>
            <person name="Bristow J."/>
            <person name="Eisen J.A."/>
            <person name="Markowitz V."/>
            <person name="Hugenholtz P."/>
            <person name="Kyrpides N.C."/>
            <person name="Klenk H.P."/>
        </authorList>
    </citation>
    <scope>NUCLEOTIDE SEQUENCE [LARGE SCALE GENOMIC DNA]</scope>
    <source>
        <strain evidence="3">DSM 44728 / CIP 108903 / NRRL B-16338 / NBRC 102104 / LLR-40K-21</strain>
    </source>
</reference>
<dbReference type="AlphaFoldDB" id="D3Q0K1"/>
<evidence type="ECO:0000256" key="1">
    <source>
        <dbReference type="SAM" id="SignalP"/>
    </source>
</evidence>
<evidence type="ECO:0008006" key="4">
    <source>
        <dbReference type="Google" id="ProtNLM"/>
    </source>
</evidence>
<accession>D3Q0K1</accession>
<dbReference type="OrthoDB" id="9950264at2"/>
<name>D3Q0K1_STANL</name>
<dbReference type="RefSeq" id="WP_013017308.1">
    <property type="nucleotide sequence ID" value="NC_013947.1"/>
</dbReference>
<dbReference type="HOGENOM" id="CLU_2095370_0_0_11"/>
<keyword evidence="1" id="KW-0732">Signal</keyword>
<feature type="chain" id="PRO_5003049608" description="Secreted protein" evidence="1">
    <location>
        <begin position="30"/>
        <end position="116"/>
    </location>
</feature>
<dbReference type="EMBL" id="CP001778">
    <property type="protein sequence ID" value="ADD41737.1"/>
    <property type="molecule type" value="Genomic_DNA"/>
</dbReference>
<dbReference type="STRING" id="446470.Snas_2042"/>
<proteinExistence type="predicted"/>
<dbReference type="KEGG" id="sna:Snas_2042"/>
<feature type="signal peptide" evidence="1">
    <location>
        <begin position="1"/>
        <end position="29"/>
    </location>
</feature>
<evidence type="ECO:0000313" key="2">
    <source>
        <dbReference type="EMBL" id="ADD41737.1"/>
    </source>
</evidence>
<protein>
    <recommendedName>
        <fullName evidence="4">Secreted protein</fullName>
    </recommendedName>
</protein>
<keyword evidence="3" id="KW-1185">Reference proteome</keyword>
<organism evidence="2 3">
    <name type="scientific">Stackebrandtia nassauensis (strain DSM 44728 / CIP 108903 / NRRL B-16338 / NBRC 102104 / LLR-40K-21)</name>
    <dbReference type="NCBI Taxonomy" id="446470"/>
    <lineage>
        <taxon>Bacteria</taxon>
        <taxon>Bacillati</taxon>
        <taxon>Actinomycetota</taxon>
        <taxon>Actinomycetes</taxon>
        <taxon>Glycomycetales</taxon>
        <taxon>Glycomycetaceae</taxon>
        <taxon>Stackebrandtia</taxon>
    </lineage>
</organism>